<dbReference type="EMBL" id="KZ503404">
    <property type="protein sequence ID" value="PKU64670.1"/>
    <property type="molecule type" value="Genomic_DNA"/>
</dbReference>
<protein>
    <recommendedName>
        <fullName evidence="4">Transmembrane protein</fullName>
    </recommendedName>
</protein>
<dbReference type="Proteomes" id="UP000233837">
    <property type="component" value="Unassembled WGS sequence"/>
</dbReference>
<reference evidence="2 3" key="2">
    <citation type="journal article" date="2017" name="Nature">
        <title>The Apostasia genome and the evolution of orchids.</title>
        <authorList>
            <person name="Zhang G.Q."/>
            <person name="Liu K.W."/>
            <person name="Li Z."/>
            <person name="Lohaus R."/>
            <person name="Hsiao Y.Y."/>
            <person name="Niu S.C."/>
            <person name="Wang J.Y."/>
            <person name="Lin Y.C."/>
            <person name="Xu Q."/>
            <person name="Chen L.J."/>
            <person name="Yoshida K."/>
            <person name="Fujiwara S."/>
            <person name="Wang Z.W."/>
            <person name="Zhang Y.Q."/>
            <person name="Mitsuda N."/>
            <person name="Wang M."/>
            <person name="Liu G.H."/>
            <person name="Pecoraro L."/>
            <person name="Huang H.X."/>
            <person name="Xiao X.J."/>
            <person name="Lin M."/>
            <person name="Wu X.Y."/>
            <person name="Wu W.L."/>
            <person name="Chen Y.Y."/>
            <person name="Chang S.B."/>
            <person name="Sakamoto S."/>
            <person name="Ohme-Takagi M."/>
            <person name="Yagi M."/>
            <person name="Zeng S.J."/>
            <person name="Shen C.Y."/>
            <person name="Yeh C.M."/>
            <person name="Luo Y.B."/>
            <person name="Tsai W.C."/>
            <person name="Van de Peer Y."/>
            <person name="Liu Z.J."/>
        </authorList>
    </citation>
    <scope>NUCLEOTIDE SEQUENCE [LARGE SCALE GENOMIC DNA]</scope>
    <source>
        <tissue evidence="2">The whole plant</tissue>
    </source>
</reference>
<gene>
    <name evidence="2" type="ORF">MA16_Dca014524</name>
</gene>
<evidence type="ECO:0000313" key="3">
    <source>
        <dbReference type="Proteomes" id="UP000233837"/>
    </source>
</evidence>
<keyword evidence="1" id="KW-0812">Transmembrane</keyword>
<organism evidence="2 3">
    <name type="scientific">Dendrobium catenatum</name>
    <dbReference type="NCBI Taxonomy" id="906689"/>
    <lineage>
        <taxon>Eukaryota</taxon>
        <taxon>Viridiplantae</taxon>
        <taxon>Streptophyta</taxon>
        <taxon>Embryophyta</taxon>
        <taxon>Tracheophyta</taxon>
        <taxon>Spermatophyta</taxon>
        <taxon>Magnoliopsida</taxon>
        <taxon>Liliopsida</taxon>
        <taxon>Asparagales</taxon>
        <taxon>Orchidaceae</taxon>
        <taxon>Epidendroideae</taxon>
        <taxon>Malaxideae</taxon>
        <taxon>Dendrobiinae</taxon>
        <taxon>Dendrobium</taxon>
    </lineage>
</organism>
<proteinExistence type="predicted"/>
<keyword evidence="1" id="KW-1133">Transmembrane helix</keyword>
<evidence type="ECO:0000256" key="1">
    <source>
        <dbReference type="SAM" id="Phobius"/>
    </source>
</evidence>
<keyword evidence="3" id="KW-1185">Reference proteome</keyword>
<evidence type="ECO:0008006" key="4">
    <source>
        <dbReference type="Google" id="ProtNLM"/>
    </source>
</evidence>
<feature type="transmembrane region" description="Helical" evidence="1">
    <location>
        <begin position="46"/>
        <end position="64"/>
    </location>
</feature>
<dbReference type="AlphaFoldDB" id="A0A2I0VMN2"/>
<name>A0A2I0VMN2_9ASPA</name>
<sequence length="89" mass="10429">MVLKANDTDTNSSGSESDDVSFITRKFKSFLRKNHKHHQKRKKIRIAKILKVFLILFVLNAGSLDMSKLIVLHLRITQERRRVRRNPST</sequence>
<accession>A0A2I0VMN2</accession>
<reference evidence="2 3" key="1">
    <citation type="journal article" date="2016" name="Sci. Rep.">
        <title>The Dendrobium catenatum Lindl. genome sequence provides insights into polysaccharide synthase, floral development and adaptive evolution.</title>
        <authorList>
            <person name="Zhang G.Q."/>
            <person name="Xu Q."/>
            <person name="Bian C."/>
            <person name="Tsai W.C."/>
            <person name="Yeh C.M."/>
            <person name="Liu K.W."/>
            <person name="Yoshida K."/>
            <person name="Zhang L.S."/>
            <person name="Chang S.B."/>
            <person name="Chen F."/>
            <person name="Shi Y."/>
            <person name="Su Y.Y."/>
            <person name="Zhang Y.Q."/>
            <person name="Chen L.J."/>
            <person name="Yin Y."/>
            <person name="Lin M."/>
            <person name="Huang H."/>
            <person name="Deng H."/>
            <person name="Wang Z.W."/>
            <person name="Zhu S.L."/>
            <person name="Zhao X."/>
            <person name="Deng C."/>
            <person name="Niu S.C."/>
            <person name="Huang J."/>
            <person name="Wang M."/>
            <person name="Liu G.H."/>
            <person name="Yang H.J."/>
            <person name="Xiao X.J."/>
            <person name="Hsiao Y.Y."/>
            <person name="Wu W.L."/>
            <person name="Chen Y.Y."/>
            <person name="Mitsuda N."/>
            <person name="Ohme-Takagi M."/>
            <person name="Luo Y.B."/>
            <person name="Van de Peer Y."/>
            <person name="Liu Z.J."/>
        </authorList>
    </citation>
    <scope>NUCLEOTIDE SEQUENCE [LARGE SCALE GENOMIC DNA]</scope>
    <source>
        <tissue evidence="2">The whole plant</tissue>
    </source>
</reference>
<keyword evidence="1" id="KW-0472">Membrane</keyword>
<evidence type="ECO:0000313" key="2">
    <source>
        <dbReference type="EMBL" id="PKU64670.1"/>
    </source>
</evidence>